<keyword evidence="4" id="KW-0645">Protease</keyword>
<dbReference type="PANTHER" id="PTHR14159:SF0">
    <property type="entry name" value="ATAXIN-3-RELATED"/>
    <property type="match status" value="1"/>
</dbReference>
<feature type="compositionally biased region" description="Low complexity" evidence="14">
    <location>
        <begin position="838"/>
        <end position="857"/>
    </location>
</feature>
<feature type="domain" description="C2H2-type" evidence="16">
    <location>
        <begin position="1323"/>
        <end position="1352"/>
    </location>
</feature>
<dbReference type="InterPro" id="IPR054599">
    <property type="entry name" value="TFIIIA_Zfn-C2H2"/>
</dbReference>
<keyword evidence="15" id="KW-1133">Transmembrane helix</keyword>
<dbReference type="GO" id="GO:0005634">
    <property type="term" value="C:nucleus"/>
    <property type="evidence" value="ECO:0007669"/>
    <property type="project" value="UniProtKB-SubCell"/>
</dbReference>
<feature type="active site" evidence="11 13">
    <location>
        <position position="212"/>
    </location>
</feature>
<feature type="active site" description="Proton acceptor" evidence="11">
    <location>
        <position position="197"/>
    </location>
</feature>
<dbReference type="InterPro" id="IPR033865">
    <property type="entry name" value="Ataxin-3"/>
</dbReference>
<accession>A0A085LNC0</accession>
<evidence type="ECO:0000313" key="19">
    <source>
        <dbReference type="Proteomes" id="UP000030764"/>
    </source>
</evidence>
<feature type="active site" description="Nucleophile" evidence="11">
    <location>
        <position position="104"/>
    </location>
</feature>
<feature type="compositionally biased region" description="Basic and acidic residues" evidence="14">
    <location>
        <begin position="1103"/>
        <end position="1115"/>
    </location>
</feature>
<feature type="region of interest" description="Disordered" evidence="14">
    <location>
        <begin position="1078"/>
        <end position="1116"/>
    </location>
</feature>
<keyword evidence="12" id="KW-0862">Zinc</keyword>
<dbReference type="GO" id="GO:0016579">
    <property type="term" value="P:protein deubiquitination"/>
    <property type="evidence" value="ECO:0007669"/>
    <property type="project" value="InterPro"/>
</dbReference>
<dbReference type="InterPro" id="IPR036236">
    <property type="entry name" value="Znf_C2H2_sf"/>
</dbReference>
<dbReference type="EMBL" id="KL363370">
    <property type="protein sequence ID" value="KFD46466.1"/>
    <property type="molecule type" value="Genomic_DNA"/>
</dbReference>
<evidence type="ECO:0000256" key="14">
    <source>
        <dbReference type="SAM" id="MobiDB-lite"/>
    </source>
</evidence>
<feature type="region of interest" description="Disordered" evidence="14">
    <location>
        <begin position="739"/>
        <end position="758"/>
    </location>
</feature>
<keyword evidence="8" id="KW-0805">Transcription regulation</keyword>
<dbReference type="PROSITE" id="PS50957">
    <property type="entry name" value="JOSEPHIN"/>
    <property type="match status" value="1"/>
</dbReference>
<dbReference type="Pfam" id="PF09750">
    <property type="entry name" value="DRY_EERY"/>
    <property type="match status" value="1"/>
</dbReference>
<feature type="active site" evidence="13">
    <location>
        <position position="104"/>
    </location>
</feature>
<evidence type="ECO:0000256" key="1">
    <source>
        <dbReference type="ARBA" id="ARBA00000707"/>
    </source>
</evidence>
<evidence type="ECO:0000256" key="9">
    <source>
        <dbReference type="ARBA" id="ARBA00023163"/>
    </source>
</evidence>
<dbReference type="GO" id="GO:0006508">
    <property type="term" value="P:proteolysis"/>
    <property type="evidence" value="ECO:0007669"/>
    <property type="project" value="UniProtKB-KW"/>
</dbReference>
<feature type="domain" description="C2H2-type" evidence="16">
    <location>
        <begin position="1353"/>
        <end position="1383"/>
    </location>
</feature>
<evidence type="ECO:0000313" key="18">
    <source>
        <dbReference type="EMBL" id="KFD46466.1"/>
    </source>
</evidence>
<comment type="catalytic activity">
    <reaction evidence="1">
        <text>Thiol-dependent hydrolysis of ester, thioester, amide, peptide and isopeptide bonds formed by the C-terminal Gly of ubiquitin (a 76-residue protein attached to proteins as an intracellular targeting signal).</text>
        <dbReference type="EC" id="3.4.19.12"/>
    </reaction>
</comment>
<dbReference type="Proteomes" id="UP000030764">
    <property type="component" value="Unassembled WGS sequence"/>
</dbReference>
<keyword evidence="12" id="KW-0479">Metal-binding</keyword>
<dbReference type="GO" id="GO:0004843">
    <property type="term" value="F:cysteine-type deubiquitinase activity"/>
    <property type="evidence" value="ECO:0007669"/>
    <property type="project" value="UniProtKB-EC"/>
</dbReference>
<dbReference type="Pfam" id="PF22110">
    <property type="entry name" value="TFIIIA_zf-C2H2"/>
    <property type="match status" value="1"/>
</dbReference>
<feature type="region of interest" description="Disordered" evidence="14">
    <location>
        <begin position="783"/>
        <end position="915"/>
    </location>
</feature>
<keyword evidence="7" id="KW-0788">Thiol protease</keyword>
<evidence type="ECO:0000256" key="13">
    <source>
        <dbReference type="PROSITE-ProRule" id="PRU00331"/>
    </source>
</evidence>
<feature type="domain" description="C2H2-type" evidence="16">
    <location>
        <begin position="1216"/>
        <end position="1238"/>
    </location>
</feature>
<dbReference type="PANTHER" id="PTHR14159">
    <property type="entry name" value="ATAXIN-3-RELATED"/>
    <property type="match status" value="1"/>
</dbReference>
<keyword evidence="5" id="KW-0833">Ubl conjugation pathway</keyword>
<feature type="compositionally biased region" description="Basic residues" evidence="14">
    <location>
        <begin position="742"/>
        <end position="753"/>
    </location>
</feature>
<protein>
    <recommendedName>
        <fullName evidence="3">ubiquitinyl hydrolase 1</fullName>
        <ecNumber evidence="3">3.4.19.12</ecNumber>
    </recommendedName>
</protein>
<feature type="compositionally biased region" description="Basic and acidic residues" evidence="14">
    <location>
        <begin position="858"/>
        <end position="879"/>
    </location>
</feature>
<dbReference type="Gene3D" id="1.10.287.10">
    <property type="entry name" value="S15/NS1, RNA-binding"/>
    <property type="match status" value="1"/>
</dbReference>
<dbReference type="Gene3D" id="3.30.160.60">
    <property type="entry name" value="Classic Zinc Finger"/>
    <property type="match status" value="3"/>
</dbReference>
<feature type="region of interest" description="Disordered" evidence="14">
    <location>
        <begin position="694"/>
        <end position="723"/>
    </location>
</feature>
<evidence type="ECO:0000256" key="12">
    <source>
        <dbReference type="PROSITE-ProRule" id="PRU00042"/>
    </source>
</evidence>
<evidence type="ECO:0000256" key="4">
    <source>
        <dbReference type="ARBA" id="ARBA00022670"/>
    </source>
</evidence>
<feature type="compositionally biased region" description="Low complexity" evidence="14">
    <location>
        <begin position="883"/>
        <end position="894"/>
    </location>
</feature>
<dbReference type="Gene3D" id="3.90.70.40">
    <property type="match status" value="1"/>
</dbReference>
<sequence>RLDCIALFGYVPIIVLHFGLGGVHQLREKLAAGGTGAFYVPDLISTNKVGETCAGRLYSSFNLVICIASCAGREITCVFCNLLLKRCQIAMSKIFFEKQEGMMCAQHALNNLLQGAYFSAVDLAEIARKLDELERSVLGTVDGDLSLNVNDDGYFSVQVISEALKVFDLRLVGLCDFQARNVGSLMCSAFICNFENHWFTLRRIGGRWFNLNSLNSGPTIISDSHLELFLAQLTAEGYTVFVVEGELPPCPAENDVIDCSDIEEIVKVDSDPFQPKSLPALSPTDYADDSDEDFLKALIASREAADHNDRSLQKALMESKGLNYVNRTLFLYCSIFQFLVLLLLKERQFPSNAVCSRIYASPLSIVLPDCLRLNDSTCRAVMWFEARRQERKIRTIMVDHKKRAERRRFYYERIRKDPTEFMQLHGQACKIHFDCQSADSSSILRPWQGDPTVLIDRFDARSYLDKLPDSGKDSDRSKSSSLEERKINYERYRLLVINDFEKIPEEKFLRQIYMEERFGSSTQVQSKRDESKKKKHRPTAAIGYTYEDSTDSVNSYQQFVKTSGVSGKEGQQHWNAKAEENNLSSDEEEEDEFGTVFILLFIHQNSHFKDVRLDISQLTSEDMHELNRIATRYGMKMGDFTKFLAVDEQERDHLQSLKEMEEQRATLSGKHSRRERKRLKDICRSSRADFGLPLEMLRKVEPPSQQLEKPSESSTSESDDANENAVTYITSFDGDMKAEVKKKAKSKRHSSSARRRDTQSALKYLHNVFPLHFFSSPIRRNCRRRSPSYSACDSRSSRKRLRRYSSASSSPSPDRRRQYSRGRDRRHRCHHHRHRDSSSSSSSSTSSTSSSSSSSYSRRSDRRGSCNSDTEVKSEKQTEDGQQSDSASDLSQLSIRSSMSDSEQERREVENTRRRLKRTKRELMYVPLTYAPNNGPYIGCHLSQCWKREVPASSVVKSQNRTNGKNRPSAAEILKLQTQRALKKVGKFSKGSSLSLFAANNTVILTAISGPRYRGKQDEARGAAARKNCTPRKFADVGSARFYCWSVCPLYDVILQEREEEFRELTFRRRQELDRRNRGMQDPELTQESFRSKVSRSNRSSYRRRENRSSSDTSRRHVRTMHLAAGFCEVTCDVGNCKKTFHNRKALYDHKVAVHRLLGAKRCQKCSKEFGSNSALLRHQRTHDGYRCTKSDCQMVFATYVSLRQHIAKSHRKRSVSCPQCGRTISRRVDLERHLQVHEKHVNCPVSGCSMKLHPSRLARHLKMKHAEKLVDQRKSRTLTEFCQQCGAGFANGKLLAGHKTRMHHHDDDDEQQQIPRSIEKPFACDVTGCNFQFRSFMRLQEHKNLHAGIKPFQCLEPQCNRTYALRASLQRHMKTFHLKTMAPYVELEKLMTSC</sequence>
<feature type="compositionally biased region" description="Polar residues" evidence="14">
    <location>
        <begin position="703"/>
        <end position="716"/>
    </location>
</feature>
<evidence type="ECO:0000256" key="3">
    <source>
        <dbReference type="ARBA" id="ARBA00012759"/>
    </source>
</evidence>
<proteinExistence type="predicted"/>
<evidence type="ECO:0000256" key="8">
    <source>
        <dbReference type="ARBA" id="ARBA00023015"/>
    </source>
</evidence>
<evidence type="ECO:0000256" key="15">
    <source>
        <dbReference type="SAM" id="Phobius"/>
    </source>
</evidence>
<name>A0A085LNC0_9BILA</name>
<feature type="compositionally biased region" description="Basic residues" evidence="14">
    <location>
        <begin position="818"/>
        <end position="835"/>
    </location>
</feature>
<dbReference type="GO" id="GO:0008270">
    <property type="term" value="F:zinc ion binding"/>
    <property type="evidence" value="ECO:0007669"/>
    <property type="project" value="UniProtKB-KW"/>
</dbReference>
<dbReference type="PROSITE" id="PS00028">
    <property type="entry name" value="ZINC_FINGER_C2H2_1"/>
    <property type="match status" value="6"/>
</dbReference>
<feature type="domain" description="C2H2-type" evidence="16">
    <location>
        <begin position="1130"/>
        <end position="1155"/>
    </location>
</feature>
<dbReference type="SMART" id="SM01141">
    <property type="entry name" value="DRY_EERY"/>
    <property type="match status" value="1"/>
</dbReference>
<keyword evidence="12" id="KW-0863">Zinc-finger</keyword>
<evidence type="ECO:0000256" key="10">
    <source>
        <dbReference type="ARBA" id="ARBA00023242"/>
    </source>
</evidence>
<dbReference type="Pfam" id="PF00096">
    <property type="entry name" value="zf-C2H2"/>
    <property type="match status" value="1"/>
</dbReference>
<dbReference type="PRINTS" id="PR01233">
    <property type="entry name" value="JOSEPHIN"/>
</dbReference>
<feature type="domain" description="Josephin" evidence="17">
    <location>
        <begin position="91"/>
        <end position="258"/>
    </location>
</feature>
<feature type="domain" description="C2H2-type" evidence="16">
    <location>
        <begin position="1186"/>
        <end position="1216"/>
    </location>
</feature>
<evidence type="ECO:0000256" key="6">
    <source>
        <dbReference type="ARBA" id="ARBA00022801"/>
    </source>
</evidence>
<feature type="region of interest" description="Disordered" evidence="14">
    <location>
        <begin position="564"/>
        <end position="587"/>
    </location>
</feature>
<evidence type="ECO:0000259" key="16">
    <source>
        <dbReference type="PROSITE" id="PS50157"/>
    </source>
</evidence>
<dbReference type="PROSITE" id="PS50157">
    <property type="entry name" value="ZINC_FINGER_C2H2_2"/>
    <property type="match status" value="6"/>
</dbReference>
<evidence type="ECO:0000256" key="5">
    <source>
        <dbReference type="ARBA" id="ARBA00022786"/>
    </source>
</evidence>
<keyword evidence="19" id="KW-1185">Reference proteome</keyword>
<feature type="compositionally biased region" description="Basic residues" evidence="14">
    <location>
        <begin position="1093"/>
        <end position="1102"/>
    </location>
</feature>
<feature type="compositionally biased region" description="Basic and acidic residues" evidence="14">
    <location>
        <begin position="903"/>
        <end position="913"/>
    </location>
</feature>
<feature type="domain" description="C2H2-type" evidence="16">
    <location>
        <begin position="1161"/>
        <end position="1188"/>
    </location>
</feature>
<keyword evidence="6 13" id="KW-0378">Hydrolase</keyword>
<dbReference type="EC" id="3.4.19.12" evidence="3"/>
<evidence type="ECO:0000256" key="11">
    <source>
        <dbReference type="PIRSR" id="PIRSR633865-1"/>
    </source>
</evidence>
<evidence type="ECO:0000256" key="2">
    <source>
        <dbReference type="ARBA" id="ARBA00004123"/>
    </source>
</evidence>
<keyword evidence="10" id="KW-0539">Nucleus</keyword>
<keyword evidence="15" id="KW-0812">Transmembrane</keyword>
<dbReference type="Pfam" id="PF02099">
    <property type="entry name" value="Josephin"/>
    <property type="match status" value="1"/>
</dbReference>
<dbReference type="SMART" id="SM01246">
    <property type="entry name" value="Josephin"/>
    <property type="match status" value="1"/>
</dbReference>
<reference evidence="18 19" key="1">
    <citation type="journal article" date="2014" name="Nat. Genet.">
        <title>Genome and transcriptome of the porcine whipworm Trichuris suis.</title>
        <authorList>
            <person name="Jex A.R."/>
            <person name="Nejsum P."/>
            <person name="Schwarz E.M."/>
            <person name="Hu L."/>
            <person name="Young N.D."/>
            <person name="Hall R.S."/>
            <person name="Korhonen P.K."/>
            <person name="Liao S."/>
            <person name="Thamsborg S."/>
            <person name="Xia J."/>
            <person name="Xu P."/>
            <person name="Wang S."/>
            <person name="Scheerlinck J.P."/>
            <person name="Hofmann A."/>
            <person name="Sternberg P.W."/>
            <person name="Wang J."/>
            <person name="Gasser R.B."/>
        </authorList>
    </citation>
    <scope>NUCLEOTIDE SEQUENCE [LARGE SCALE GENOMIC DNA]</scope>
    <source>
        <strain evidence="18">DCEP-RM93M</strain>
    </source>
</reference>
<comment type="subcellular location">
    <subcellularLocation>
        <location evidence="2">Nucleus</location>
    </subcellularLocation>
</comment>
<dbReference type="InterPro" id="IPR006155">
    <property type="entry name" value="Josephin"/>
</dbReference>
<feature type="non-terminal residue" evidence="18">
    <location>
        <position position="1"/>
    </location>
</feature>
<feature type="transmembrane region" description="Helical" evidence="15">
    <location>
        <begin position="6"/>
        <end position="23"/>
    </location>
</feature>
<evidence type="ECO:0000259" key="17">
    <source>
        <dbReference type="PROSITE" id="PS50957"/>
    </source>
</evidence>
<dbReference type="SUPFAM" id="SSF57667">
    <property type="entry name" value="beta-beta-alpha zinc fingers"/>
    <property type="match status" value="3"/>
</dbReference>
<keyword evidence="9" id="KW-0804">Transcription</keyword>
<dbReference type="InterPro" id="IPR019147">
    <property type="entry name" value="SWAP_N_domain"/>
</dbReference>
<gene>
    <name evidence="18" type="ORF">M513_12667</name>
</gene>
<dbReference type="SMART" id="SM00355">
    <property type="entry name" value="ZnF_C2H2"/>
    <property type="match status" value="8"/>
</dbReference>
<feature type="active site" evidence="13">
    <location>
        <position position="197"/>
    </location>
</feature>
<evidence type="ECO:0000256" key="7">
    <source>
        <dbReference type="ARBA" id="ARBA00022807"/>
    </source>
</evidence>
<dbReference type="InterPro" id="IPR013087">
    <property type="entry name" value="Znf_C2H2_type"/>
</dbReference>
<keyword evidence="15" id="KW-0472">Membrane</keyword>
<organism evidence="18 19">
    <name type="scientific">Trichuris suis</name>
    <name type="common">pig whipworm</name>
    <dbReference type="NCBI Taxonomy" id="68888"/>
    <lineage>
        <taxon>Eukaryota</taxon>
        <taxon>Metazoa</taxon>
        <taxon>Ecdysozoa</taxon>
        <taxon>Nematoda</taxon>
        <taxon>Enoplea</taxon>
        <taxon>Dorylaimia</taxon>
        <taxon>Trichinellida</taxon>
        <taxon>Trichuridae</taxon>
        <taxon>Trichuris</taxon>
    </lineage>
</organism>